<feature type="transmembrane region" description="Helical" evidence="6">
    <location>
        <begin position="94"/>
        <end position="113"/>
    </location>
</feature>
<dbReference type="Pfam" id="PF01943">
    <property type="entry name" value="Polysacc_synt"/>
    <property type="match status" value="1"/>
</dbReference>
<feature type="transmembrane region" description="Helical" evidence="6">
    <location>
        <begin position="183"/>
        <end position="203"/>
    </location>
</feature>
<feature type="transmembrane region" description="Helical" evidence="6">
    <location>
        <begin position="259"/>
        <end position="282"/>
    </location>
</feature>
<dbReference type="EMBL" id="DSUJ01000008">
    <property type="protein sequence ID" value="HFI91446.1"/>
    <property type="molecule type" value="Genomic_DNA"/>
</dbReference>
<evidence type="ECO:0000256" key="5">
    <source>
        <dbReference type="ARBA" id="ARBA00023136"/>
    </source>
</evidence>
<keyword evidence="2" id="KW-1003">Cell membrane</keyword>
<organism evidence="7">
    <name type="scientific">Ignavibacterium album</name>
    <dbReference type="NCBI Taxonomy" id="591197"/>
    <lineage>
        <taxon>Bacteria</taxon>
        <taxon>Pseudomonadati</taxon>
        <taxon>Ignavibacteriota</taxon>
        <taxon>Ignavibacteria</taxon>
        <taxon>Ignavibacteriales</taxon>
        <taxon>Ignavibacteriaceae</taxon>
        <taxon>Ignavibacterium</taxon>
    </lineage>
</organism>
<protein>
    <recommendedName>
        <fullName evidence="8">Polysaccharide biosynthesis protein C-terminal domain-containing protein</fullName>
    </recommendedName>
</protein>
<keyword evidence="3 6" id="KW-0812">Transmembrane</keyword>
<keyword evidence="4 6" id="KW-1133">Transmembrane helix</keyword>
<reference evidence="7" key="1">
    <citation type="journal article" date="2020" name="mSystems">
        <title>Genome- and Community-Level Interaction Insights into Carbon Utilization and Element Cycling Functions of Hydrothermarchaeota in Hydrothermal Sediment.</title>
        <authorList>
            <person name="Zhou Z."/>
            <person name="Liu Y."/>
            <person name="Xu W."/>
            <person name="Pan J."/>
            <person name="Luo Z.H."/>
            <person name="Li M."/>
        </authorList>
    </citation>
    <scope>NUCLEOTIDE SEQUENCE [LARGE SCALE GENOMIC DNA]</scope>
    <source>
        <strain evidence="7">SpSt-479</strain>
    </source>
</reference>
<evidence type="ECO:0000313" key="7">
    <source>
        <dbReference type="EMBL" id="HFI91446.1"/>
    </source>
</evidence>
<feature type="transmembrane region" description="Helical" evidence="6">
    <location>
        <begin position="401"/>
        <end position="422"/>
    </location>
</feature>
<dbReference type="AlphaFoldDB" id="A0A7V2ZK89"/>
<gene>
    <name evidence="7" type="ORF">ENS31_07955</name>
</gene>
<feature type="transmembrane region" description="Helical" evidence="6">
    <location>
        <begin position="302"/>
        <end position="323"/>
    </location>
</feature>
<feature type="transmembrane region" description="Helical" evidence="6">
    <location>
        <begin position="373"/>
        <end position="395"/>
    </location>
</feature>
<dbReference type="InterPro" id="IPR002797">
    <property type="entry name" value="Polysacc_synth"/>
</dbReference>
<dbReference type="PANTHER" id="PTHR30250:SF11">
    <property type="entry name" value="O-ANTIGEN TRANSPORTER-RELATED"/>
    <property type="match status" value="1"/>
</dbReference>
<evidence type="ECO:0000256" key="4">
    <source>
        <dbReference type="ARBA" id="ARBA00022989"/>
    </source>
</evidence>
<name>A0A7V2ZK89_9BACT</name>
<dbReference type="GO" id="GO:0005886">
    <property type="term" value="C:plasma membrane"/>
    <property type="evidence" value="ECO:0007669"/>
    <property type="project" value="UniProtKB-SubCell"/>
</dbReference>
<accession>A0A7V2ZK89</accession>
<evidence type="ECO:0008006" key="8">
    <source>
        <dbReference type="Google" id="ProtNLM"/>
    </source>
</evidence>
<feature type="transmembrane region" description="Helical" evidence="6">
    <location>
        <begin position="223"/>
        <end position="239"/>
    </location>
</feature>
<sequence>MIRKYLTQYKHLIKEGGWVFLGQISVAIISLVGLRILTEIAPANILGGATLLLGALTLLRNIFIAPIGNTQIRFHPEYVNKGYAKWFDDNIKRLYIKFIFISILIFIIIFFVWTYSNDYPYNILLLLILILYYFLDAIKSLKINRLSAERRQKYSAIWQIVDTFLVNLFFIVALLIVNNLESYLAGQTLGLVIGLAIFGFITYPEIENNKNKNPDYSEIKNKVIKYGLPFIPLAIVSWISNLGDRYIIGNYLSLTEVGIYTAVYSIASRPFLMMGGVISGFFRPILFQKEGNKDSLSAKKVFKVWLITTITVFSLGILVYLLFGDFIIKILLAKTYAQDVSSIFLIIGISYAIFSINQIIENRFYSFGLSNKVILPSIVAAIVNLIVNILLIPIYGIDGAALATLLGFSLQFFTVSFTLYVIK</sequence>
<feature type="transmembrane region" description="Helical" evidence="6">
    <location>
        <begin position="43"/>
        <end position="63"/>
    </location>
</feature>
<comment type="subcellular location">
    <subcellularLocation>
        <location evidence="1">Cell membrane</location>
        <topology evidence="1">Multi-pass membrane protein</topology>
    </subcellularLocation>
</comment>
<feature type="transmembrane region" description="Helical" evidence="6">
    <location>
        <begin position="343"/>
        <end position="361"/>
    </location>
</feature>
<feature type="transmembrane region" description="Helical" evidence="6">
    <location>
        <begin position="119"/>
        <end position="135"/>
    </location>
</feature>
<evidence type="ECO:0000256" key="6">
    <source>
        <dbReference type="SAM" id="Phobius"/>
    </source>
</evidence>
<feature type="transmembrane region" description="Helical" evidence="6">
    <location>
        <begin position="156"/>
        <end position="177"/>
    </location>
</feature>
<comment type="caution">
    <text evidence="7">The sequence shown here is derived from an EMBL/GenBank/DDBJ whole genome shotgun (WGS) entry which is preliminary data.</text>
</comment>
<proteinExistence type="predicted"/>
<feature type="transmembrane region" description="Helical" evidence="6">
    <location>
        <begin position="12"/>
        <end position="37"/>
    </location>
</feature>
<keyword evidence="5 6" id="KW-0472">Membrane</keyword>
<dbReference type="InterPro" id="IPR050833">
    <property type="entry name" value="Poly_Biosynth_Transport"/>
</dbReference>
<evidence type="ECO:0000256" key="3">
    <source>
        <dbReference type="ARBA" id="ARBA00022692"/>
    </source>
</evidence>
<dbReference type="PANTHER" id="PTHR30250">
    <property type="entry name" value="PST FAMILY PREDICTED COLANIC ACID TRANSPORTER"/>
    <property type="match status" value="1"/>
</dbReference>
<evidence type="ECO:0000256" key="2">
    <source>
        <dbReference type="ARBA" id="ARBA00022475"/>
    </source>
</evidence>
<evidence type="ECO:0000256" key="1">
    <source>
        <dbReference type="ARBA" id="ARBA00004651"/>
    </source>
</evidence>